<dbReference type="AlphaFoldDB" id="A0A7X8SR83"/>
<evidence type="ECO:0000313" key="1">
    <source>
        <dbReference type="EMBL" id="NLR94903.1"/>
    </source>
</evidence>
<protein>
    <submittedName>
        <fullName evidence="1">Uncharacterized protein</fullName>
    </submittedName>
</protein>
<sequence>MLSLPSCDEVNNLTPEAETVSDTVYVQVEVYDTLTFADYDTSKVTLEVTFSGIEEYVSSYEDTMTNTSPYQVFFMVNMHAEVDTFYSAEDGYAVDNLGESNTASLHDRIRHEEDRESLKDSYTLILKDLTPNTYNFSELMYAHTYTLPTTYWDTARDEEVNHITAKNYNYEDNLPEWVTLESGYYRIEIDVNEGYKDLNKIR</sequence>
<name>A0A7X8SR83_9BACT</name>
<dbReference type="RefSeq" id="WP_168885613.1">
    <property type="nucleotide sequence ID" value="NZ_JABAIL010000016.1"/>
</dbReference>
<keyword evidence="2" id="KW-1185">Reference proteome</keyword>
<evidence type="ECO:0000313" key="2">
    <source>
        <dbReference type="Proteomes" id="UP000585050"/>
    </source>
</evidence>
<dbReference type="EMBL" id="JABAIL010000016">
    <property type="protein sequence ID" value="NLR94903.1"/>
    <property type="molecule type" value="Genomic_DNA"/>
</dbReference>
<comment type="caution">
    <text evidence="1">The sequence shown here is derived from an EMBL/GenBank/DDBJ whole genome shotgun (WGS) entry which is preliminary data.</text>
</comment>
<dbReference type="Proteomes" id="UP000585050">
    <property type="component" value="Unassembled WGS sequence"/>
</dbReference>
<gene>
    <name evidence="1" type="ORF">HGP29_27100</name>
</gene>
<organism evidence="1 2">
    <name type="scientific">Flammeovirga agarivorans</name>
    <dbReference type="NCBI Taxonomy" id="2726742"/>
    <lineage>
        <taxon>Bacteria</taxon>
        <taxon>Pseudomonadati</taxon>
        <taxon>Bacteroidota</taxon>
        <taxon>Cytophagia</taxon>
        <taxon>Cytophagales</taxon>
        <taxon>Flammeovirgaceae</taxon>
        <taxon>Flammeovirga</taxon>
    </lineage>
</organism>
<reference evidence="1 2" key="1">
    <citation type="submission" date="2020-04" db="EMBL/GenBank/DDBJ databases">
        <title>Flammeovirga sp. SR4, a novel species isolated from seawater.</title>
        <authorList>
            <person name="Wang X."/>
        </authorList>
    </citation>
    <scope>NUCLEOTIDE SEQUENCE [LARGE SCALE GENOMIC DNA]</scope>
    <source>
        <strain evidence="1 2">SR4</strain>
    </source>
</reference>
<accession>A0A7X8SR83</accession>
<proteinExistence type="predicted"/>